<feature type="domain" description="Biotin carboxylation" evidence="16">
    <location>
        <begin position="1"/>
        <end position="444"/>
    </location>
</feature>
<dbReference type="Gene3D" id="3.30.470.20">
    <property type="entry name" value="ATP-grasp fold, B domain"/>
    <property type="match status" value="1"/>
</dbReference>
<evidence type="ECO:0000256" key="13">
    <source>
        <dbReference type="PROSITE-ProRule" id="PRU00409"/>
    </source>
</evidence>
<evidence type="ECO:0000313" key="18">
    <source>
        <dbReference type="Proteomes" id="UP000198816"/>
    </source>
</evidence>
<evidence type="ECO:0000256" key="8">
    <source>
        <dbReference type="ARBA" id="ARBA00022801"/>
    </source>
</evidence>
<dbReference type="Pfam" id="PF02785">
    <property type="entry name" value="Biotin_carb_C"/>
    <property type="match status" value="1"/>
</dbReference>
<keyword evidence="18" id="KW-1185">Reference proteome</keyword>
<dbReference type="PANTHER" id="PTHR18866">
    <property type="entry name" value="CARBOXYLASE:PYRUVATE/ACETYL-COA/PROPIONYL-COA CARBOXYLASE"/>
    <property type="match status" value="1"/>
</dbReference>
<evidence type="ECO:0000256" key="2">
    <source>
        <dbReference type="ARBA" id="ARBA00003761"/>
    </source>
</evidence>
<comment type="subunit">
    <text evidence="4">Acetyl-CoA carboxylase is a heterohexamer of biotin carboxyl carrier protein, biotin carboxylase and the two subunits of carboxyl transferase in a 2:2 complex.</text>
</comment>
<organism evidence="17 18">
    <name type="scientific">Thiocapsa roseopersicina</name>
    <dbReference type="NCBI Taxonomy" id="1058"/>
    <lineage>
        <taxon>Bacteria</taxon>
        <taxon>Pseudomonadati</taxon>
        <taxon>Pseudomonadota</taxon>
        <taxon>Gammaproteobacteria</taxon>
        <taxon>Chromatiales</taxon>
        <taxon>Chromatiaceae</taxon>
        <taxon>Thiocapsa</taxon>
    </lineage>
</organism>
<dbReference type="InterPro" id="IPR011764">
    <property type="entry name" value="Biotin_carboxylation_dom"/>
</dbReference>
<evidence type="ECO:0000256" key="5">
    <source>
        <dbReference type="ARBA" id="ARBA00017242"/>
    </source>
</evidence>
<evidence type="ECO:0000259" key="14">
    <source>
        <dbReference type="PROSITE" id="PS50968"/>
    </source>
</evidence>
<evidence type="ECO:0000313" key="17">
    <source>
        <dbReference type="EMBL" id="SDW00393.1"/>
    </source>
</evidence>
<dbReference type="Pfam" id="PF00289">
    <property type="entry name" value="Biotin_carb_N"/>
    <property type="match status" value="1"/>
</dbReference>
<dbReference type="FunFam" id="3.40.50.20:FF:000010">
    <property type="entry name" value="Propionyl-CoA carboxylase subunit alpha"/>
    <property type="match status" value="1"/>
</dbReference>
<dbReference type="InterPro" id="IPR050856">
    <property type="entry name" value="Biotin_carboxylase_complex"/>
</dbReference>
<keyword evidence="10" id="KW-0092">Biotin</keyword>
<dbReference type="SUPFAM" id="SSF52440">
    <property type="entry name" value="PreATP-grasp domain"/>
    <property type="match status" value="1"/>
</dbReference>
<dbReference type="Gene3D" id="2.40.50.100">
    <property type="match status" value="1"/>
</dbReference>
<evidence type="ECO:0000256" key="7">
    <source>
        <dbReference type="ARBA" id="ARBA00022741"/>
    </source>
</evidence>
<dbReference type="InterPro" id="IPR011053">
    <property type="entry name" value="Single_hybrid_motif"/>
</dbReference>
<dbReference type="InterPro" id="IPR003833">
    <property type="entry name" value="CT_C_D"/>
</dbReference>
<keyword evidence="9 13" id="KW-0067">ATP-binding</keyword>
<dbReference type="PROSITE" id="PS50979">
    <property type="entry name" value="BC"/>
    <property type="match status" value="1"/>
</dbReference>
<comment type="cofactor">
    <cofactor evidence="1">
        <name>biotin</name>
        <dbReference type="ChEBI" id="CHEBI:57586"/>
    </cofactor>
</comment>
<evidence type="ECO:0000259" key="15">
    <source>
        <dbReference type="PROSITE" id="PS50975"/>
    </source>
</evidence>
<dbReference type="PROSITE" id="PS00867">
    <property type="entry name" value="CPSASE_2"/>
    <property type="match status" value="1"/>
</dbReference>
<feature type="domain" description="Lipoyl-binding" evidence="14">
    <location>
        <begin position="1134"/>
        <end position="1211"/>
    </location>
</feature>
<gene>
    <name evidence="17" type="ORF">SAMN05421783_10127</name>
</gene>
<dbReference type="InterPro" id="IPR029000">
    <property type="entry name" value="Cyclophilin-like_dom_sf"/>
</dbReference>
<keyword evidence="8" id="KW-0378">Hydrolase</keyword>
<comment type="catalytic activity">
    <reaction evidence="12">
        <text>N(6)-biotinyl-L-lysyl-[protein] + hydrogencarbonate + ATP = N(6)-carboxybiotinyl-L-lysyl-[protein] + ADP + phosphate + H(+)</text>
        <dbReference type="Rhea" id="RHEA:13501"/>
        <dbReference type="Rhea" id="RHEA-COMP:10505"/>
        <dbReference type="Rhea" id="RHEA-COMP:10506"/>
        <dbReference type="ChEBI" id="CHEBI:15378"/>
        <dbReference type="ChEBI" id="CHEBI:17544"/>
        <dbReference type="ChEBI" id="CHEBI:30616"/>
        <dbReference type="ChEBI" id="CHEBI:43474"/>
        <dbReference type="ChEBI" id="CHEBI:83144"/>
        <dbReference type="ChEBI" id="CHEBI:83145"/>
        <dbReference type="ChEBI" id="CHEBI:456216"/>
        <dbReference type="EC" id="6.3.4.14"/>
    </reaction>
</comment>
<keyword evidence="6" id="KW-0436">Ligase</keyword>
<dbReference type="PROSITE" id="PS50968">
    <property type="entry name" value="BIOTINYL_LIPOYL"/>
    <property type="match status" value="1"/>
</dbReference>
<dbReference type="Pfam" id="PF02682">
    <property type="entry name" value="CT_C_D"/>
    <property type="match status" value="1"/>
</dbReference>
<accession>A0A1H2PZW3</accession>
<dbReference type="InterPro" id="IPR011761">
    <property type="entry name" value="ATP-grasp"/>
</dbReference>
<evidence type="ECO:0000256" key="3">
    <source>
        <dbReference type="ARBA" id="ARBA00004956"/>
    </source>
</evidence>
<dbReference type="RefSeq" id="WP_093026922.1">
    <property type="nucleotide sequence ID" value="NZ_FNNZ01000001.1"/>
</dbReference>
<dbReference type="SMART" id="SM00796">
    <property type="entry name" value="AHS1"/>
    <property type="match status" value="1"/>
</dbReference>
<dbReference type="PROSITE" id="PS50975">
    <property type="entry name" value="ATP_GRASP"/>
    <property type="match status" value="1"/>
</dbReference>
<keyword evidence="7 13" id="KW-0547">Nucleotide-binding</keyword>
<dbReference type="GO" id="GO:0005524">
    <property type="term" value="F:ATP binding"/>
    <property type="evidence" value="ECO:0007669"/>
    <property type="project" value="UniProtKB-UniRule"/>
</dbReference>
<dbReference type="InterPro" id="IPR016185">
    <property type="entry name" value="PreATP-grasp_dom_sf"/>
</dbReference>
<dbReference type="GO" id="GO:0046872">
    <property type="term" value="F:metal ion binding"/>
    <property type="evidence" value="ECO:0007669"/>
    <property type="project" value="InterPro"/>
</dbReference>
<evidence type="ECO:0000256" key="12">
    <source>
        <dbReference type="ARBA" id="ARBA00048600"/>
    </source>
</evidence>
<dbReference type="Pfam" id="PF00364">
    <property type="entry name" value="Biotin_lipoyl"/>
    <property type="match status" value="1"/>
</dbReference>
<dbReference type="InterPro" id="IPR003778">
    <property type="entry name" value="CT_A_B"/>
</dbReference>
<dbReference type="CDD" id="cd06850">
    <property type="entry name" value="biotinyl_domain"/>
    <property type="match status" value="1"/>
</dbReference>
<dbReference type="AlphaFoldDB" id="A0A1H2PZW3"/>
<dbReference type="InterPro" id="IPR005482">
    <property type="entry name" value="Biotin_COase_C"/>
</dbReference>
<dbReference type="Gene3D" id="3.30.1360.40">
    <property type="match status" value="1"/>
</dbReference>
<dbReference type="NCBIfam" id="TIGR00724">
    <property type="entry name" value="urea_amlyse_rel"/>
    <property type="match status" value="1"/>
</dbReference>
<evidence type="ECO:0000256" key="6">
    <source>
        <dbReference type="ARBA" id="ARBA00022598"/>
    </source>
</evidence>
<dbReference type="SUPFAM" id="SSF51246">
    <property type="entry name" value="Rudiment single hybrid motif"/>
    <property type="match status" value="1"/>
</dbReference>
<dbReference type="SMART" id="SM00878">
    <property type="entry name" value="Biotin_carb_C"/>
    <property type="match status" value="1"/>
</dbReference>
<dbReference type="InterPro" id="IPR014084">
    <property type="entry name" value="Urea_COase"/>
</dbReference>
<dbReference type="InterPro" id="IPR011054">
    <property type="entry name" value="Rudment_hybrid_motif"/>
</dbReference>
<protein>
    <recommendedName>
        <fullName evidence="5">Biotin carboxylase</fullName>
    </recommendedName>
    <alternativeName>
        <fullName evidence="11">Acetyl-coenzyme A carboxylase biotin carboxylase subunit A</fullName>
    </alternativeName>
</protein>
<dbReference type="InterPro" id="IPR005479">
    <property type="entry name" value="CPAse_ATP-bd"/>
</dbReference>
<evidence type="ECO:0000256" key="9">
    <source>
        <dbReference type="ARBA" id="ARBA00022840"/>
    </source>
</evidence>
<proteinExistence type="predicted"/>
<dbReference type="GO" id="GO:0004075">
    <property type="term" value="F:biotin carboxylase activity"/>
    <property type="evidence" value="ECO:0007669"/>
    <property type="project" value="UniProtKB-EC"/>
</dbReference>
<dbReference type="InterPro" id="IPR000089">
    <property type="entry name" value="Biotin_lipoyl"/>
</dbReference>
<reference evidence="18" key="1">
    <citation type="submission" date="2016-10" db="EMBL/GenBank/DDBJ databases">
        <authorList>
            <person name="Varghese N."/>
            <person name="Submissions S."/>
        </authorList>
    </citation>
    <scope>NUCLEOTIDE SEQUENCE [LARGE SCALE GENOMIC DNA]</scope>
    <source>
        <strain evidence="18">DSM 217</strain>
    </source>
</reference>
<evidence type="ECO:0000256" key="4">
    <source>
        <dbReference type="ARBA" id="ARBA00011750"/>
    </source>
</evidence>
<dbReference type="InterPro" id="IPR005481">
    <property type="entry name" value="BC-like_N"/>
</dbReference>
<comment type="pathway">
    <text evidence="3">Lipid metabolism; malonyl-CoA biosynthesis; malonyl-CoA from acetyl-CoA: step 1/1.</text>
</comment>
<dbReference type="Pfam" id="PF02786">
    <property type="entry name" value="CPSase_L_D2"/>
    <property type="match status" value="1"/>
</dbReference>
<dbReference type="PROSITE" id="PS00866">
    <property type="entry name" value="CPSASE_1"/>
    <property type="match status" value="1"/>
</dbReference>
<dbReference type="OrthoDB" id="9763189at2"/>
<evidence type="ECO:0000256" key="10">
    <source>
        <dbReference type="ARBA" id="ARBA00023267"/>
    </source>
</evidence>
<dbReference type="GO" id="GO:0016787">
    <property type="term" value="F:hydrolase activity"/>
    <property type="evidence" value="ECO:0007669"/>
    <property type="project" value="UniProtKB-KW"/>
</dbReference>
<dbReference type="Pfam" id="PF02626">
    <property type="entry name" value="CT_A_B"/>
    <property type="match status" value="1"/>
</dbReference>
<dbReference type="Gene3D" id="2.40.100.10">
    <property type="entry name" value="Cyclophilin-like"/>
    <property type="match status" value="2"/>
</dbReference>
<comment type="function">
    <text evidence="2">This protein is a component of the acetyl coenzyme A carboxylase complex; first, biotin carboxylase catalyzes the carboxylation of the carrier protein and then the transcarboxylase transfers the carboxyl group to form malonyl-CoA.</text>
</comment>
<sequence length="1221" mass="132696">MFDKVLIANRGAIACRIIRTLDALGVGSVAVYSHADAGSRHVSLAGEAVCIGEALAAESYLDMGRILDAAEATAAQAIHPGYGFLSENASFAEACEQRGLVFLGPTPTQLRDFGLKHRARELAAANAVPLLPGSGLLEDAEQARREAARIGYPVMLKSTAGGGGIGMQQCSDADELTDAFERVRRLGQSNFADAGIFLERYVRGARHIEVQIFGDGLGGIVALGERDCSLQRRNQKVVEETPAPHLPPELRAAMLETARRLGAAVAYRSAGTVEYIYDPERAAFYFLEVNTRLQVEHGVTEAVTGVDLVEWMVRLGAGSLPDLGALAVEPRGHAIQVRLYAEDPGKGFQPSAGLLTHVALPLDVRVDTWIETGTQVSPYYDPLLAKVIVHAEDRPAALARLGEALERTEIAGIETNLAYLRQVMRDPEVVAGRHHTATLASFDYRPETIDVLAAGTQTTVQDWPGRLGYWDVGIPPSGPMDDLAFRLGNRLLGNAPDAAGLELTVTGPTLRFNRDALVCLTGAEMAAELDGRPLPWWRPVPIRAGQLLRLGALVGSGARAYLTVRGGLQVPTYLGSRATFTLGRFGGHGGRPLQVGDVLHLATDPDPLAEPITDGSDGRPSVPGLPKSIIPHYGDTWTLRVIYGPHGAPEFFTEEDIAILFATDWEVHYNSSRTGVRLIGPKPTWARPDGGEAGLHPSNIHDNAYALGTLDFTGDMPVILGPDGPSLGGFVCPATVVSADRWCLGQLRPGDRVRFVPVSQETANALEAARDDMILRLAAPAAVKAKPVPPADPRLRRIDPPEHPVGVTYRASGDKDLLVEYGPQVLDIRLRFRVHALMLSLRAEPIPGVLELTPGIRSLQVRYDSRALKLGALLDRLVEREQALGDVESLSVPARVVHLPLSWDDSSTRLAIEKYMQSVRPDAPWCPSNIEFIRRINGLDSIEEVRRILFEASYLVMGLGDVYLGAPVATPLDPRHRLVTTKYNPARTWTPENAVGIGGSYLCVYGMEGPGGYQFVGRTLQMWNRFKRTPDFERPYLLRFFDQIRFYPVSEQELTELREAFPRGGFRLQVEETQFSLAEYQTFLQTNAESIAAFKARQQAAFEAERERWAAAGQLEVDRDVGNGASAHIDEQAESLRLAPGELAIESHVHGSVWQLAVEVGQQVESGQVLLVLESMKMEIAVHADRSGRVARILCRSGAQVTPGQALLVLDTAADATETTA</sequence>
<evidence type="ECO:0000256" key="11">
    <source>
        <dbReference type="ARBA" id="ARBA00033786"/>
    </source>
</evidence>
<name>A0A1H2PZW3_THIRO</name>
<dbReference type="SUPFAM" id="SSF56059">
    <property type="entry name" value="Glutathione synthetase ATP-binding domain-like"/>
    <property type="match status" value="1"/>
</dbReference>
<dbReference type="SUPFAM" id="SSF50891">
    <property type="entry name" value="Cyclophilin-like"/>
    <property type="match status" value="2"/>
</dbReference>
<dbReference type="SMART" id="SM00797">
    <property type="entry name" value="AHS2"/>
    <property type="match status" value="1"/>
</dbReference>
<evidence type="ECO:0000256" key="1">
    <source>
        <dbReference type="ARBA" id="ARBA00001953"/>
    </source>
</evidence>
<dbReference type="SUPFAM" id="SSF51230">
    <property type="entry name" value="Single hybrid motif"/>
    <property type="match status" value="1"/>
</dbReference>
<dbReference type="EMBL" id="FNNZ01000001">
    <property type="protein sequence ID" value="SDW00393.1"/>
    <property type="molecule type" value="Genomic_DNA"/>
</dbReference>
<dbReference type="SUPFAM" id="SSF160467">
    <property type="entry name" value="PH0987 N-terminal domain-like"/>
    <property type="match status" value="1"/>
</dbReference>
<dbReference type="Proteomes" id="UP000198816">
    <property type="component" value="Unassembled WGS sequence"/>
</dbReference>
<dbReference type="NCBIfam" id="TIGR02712">
    <property type="entry name" value="urea_carbox"/>
    <property type="match status" value="1"/>
</dbReference>
<dbReference type="STRING" id="1058.SAMN05421783_10127"/>
<dbReference type="PANTHER" id="PTHR18866:SF128">
    <property type="entry name" value="UREA AMIDOLYASE"/>
    <property type="match status" value="1"/>
</dbReference>
<evidence type="ECO:0000259" key="16">
    <source>
        <dbReference type="PROSITE" id="PS50979"/>
    </source>
</evidence>
<feature type="domain" description="ATP-grasp" evidence="15">
    <location>
        <begin position="120"/>
        <end position="317"/>
    </location>
</feature>